<feature type="compositionally biased region" description="Basic and acidic residues" evidence="3">
    <location>
        <begin position="685"/>
        <end position="700"/>
    </location>
</feature>
<dbReference type="CDD" id="cd21186">
    <property type="entry name" value="CH_DMD-like_rpt1"/>
    <property type="match status" value="1"/>
</dbReference>
<evidence type="ECO:0000256" key="2">
    <source>
        <dbReference type="SAM" id="Coils"/>
    </source>
</evidence>
<gene>
    <name evidence="5" type="ORF">PAPOLLO_LOCUS27005</name>
</gene>
<evidence type="ECO:0000256" key="1">
    <source>
        <dbReference type="ARBA" id="ARBA00022737"/>
    </source>
</evidence>
<dbReference type="Pfam" id="PF00435">
    <property type="entry name" value="Spectrin"/>
    <property type="match status" value="2"/>
</dbReference>
<keyword evidence="1" id="KW-0677">Repeat</keyword>
<comment type="caution">
    <text evidence="5">The sequence shown here is derived from an EMBL/GenBank/DDBJ whole genome shotgun (WGS) entry which is preliminary data.</text>
</comment>
<dbReference type="InterPro" id="IPR001715">
    <property type="entry name" value="CH_dom"/>
</dbReference>
<organism evidence="5 6">
    <name type="scientific">Parnassius apollo</name>
    <name type="common">Apollo butterfly</name>
    <name type="synonym">Papilio apollo</name>
    <dbReference type="NCBI Taxonomy" id="110799"/>
    <lineage>
        <taxon>Eukaryota</taxon>
        <taxon>Metazoa</taxon>
        <taxon>Ecdysozoa</taxon>
        <taxon>Arthropoda</taxon>
        <taxon>Hexapoda</taxon>
        <taxon>Insecta</taxon>
        <taxon>Pterygota</taxon>
        <taxon>Neoptera</taxon>
        <taxon>Endopterygota</taxon>
        <taxon>Lepidoptera</taxon>
        <taxon>Glossata</taxon>
        <taxon>Ditrysia</taxon>
        <taxon>Papilionoidea</taxon>
        <taxon>Papilionidae</taxon>
        <taxon>Parnassiinae</taxon>
        <taxon>Parnassini</taxon>
        <taxon>Parnassius</taxon>
        <taxon>Parnassius</taxon>
    </lineage>
</organism>
<evidence type="ECO:0000313" key="5">
    <source>
        <dbReference type="EMBL" id="CAG5057006.1"/>
    </source>
</evidence>
<feature type="coiled-coil region" evidence="2">
    <location>
        <begin position="1305"/>
        <end position="1380"/>
    </location>
</feature>
<feature type="coiled-coil region" evidence="2">
    <location>
        <begin position="1048"/>
        <end position="1075"/>
    </location>
</feature>
<dbReference type="SMART" id="SM00150">
    <property type="entry name" value="SPEC"/>
    <property type="match status" value="4"/>
</dbReference>
<keyword evidence="2" id="KW-0175">Coiled coil</keyword>
<sequence>MTTLLFKVKTLDGGAATKLLRRDEREDVQKKTFAKWINSQLVKNNKPLVQDLFEDLRDGEVLLSLLEILTAQQYRRERGRMRVHQLNNVNAALRALEAAGVRLVNISGADIVDGNPKLILGLVWSIILHWQVHYHLKDLMSELQQTNLEKTLLAWCQKHTQEYAGVEVRNFTTSWSDGLAFNALLHGWRPQLFDFAAVRRAPPAQRLEHAFALAHAHLAIDRLLDPEDVNTANPDKKSIMMYVMCLFQSLSNARDDPDPAAEEWQQTARGSPDAHKCCVWAQSAPASRPLSSATTLSELGGYGAALEEALAWLLEAEERLAAQPDPAGADTSPPDQDLAALKHHFHAHERFLLELSEQQCRIGGVLEEGARLVRDAALSRDEVNEVRLQMRLLNERWEQLRRGAMQRQASVHGALMQAQHHHLQRFRQWLTETEDRMSRMEAEGGQGQGEGQEEDAEGALAAVCALHDDLRRQQPLVDALADCVVVVDDDAHDDGVAEIEDQLRALGERWSHACRWTLARRARLARRAALAARRAAADMLERALKQMEANPVNEIGEVLERIQELQRVKHGVRLEQRAVAQLLQSHAHEQLQAHESHARDSHARESHGDEEPDPALAEEAEALLDRLDALLLILDVQASRIRELGFEFDIDTTEETTESPTPIQADTSTVTTTMRVETTTTTATGDEHTASKKPRLGDEGPRRFQAFESWARDAQQQLQHCECELGDVGAGDGGGGGGAARGAARALVAQLRREFEHLAHADEAQQHAADSEELTRCCEDVQRRLQRVQHSLELLDERDKFEASAAALREQLQEARAWFRRMLPERAGPPSHNQLIHVRNKLRALRQLDMRLKELAAHSIILLTKPLPQAHKDCIQHETKRITDEYEEVLSNLIKKEVELKLALGQKKGEVQGDKFKEIQNKIAEIESQILAEHVIVSTQEEMEKKIGVLKRLQRQFQELQPGYDVLVKERREKYDSGSVPDLNLRSSVENLVTKFTDCQTILKQKIEKLEQGVQLVVQLESAERWVRAAEKLRDEAADAAGGELQPLQALLQCARDLQEQEEAANRALVAAEAACEGEGEGEGALRVRALRRRHAALRDALPGLVRRLDLALQHTQRLFDQIDHLEEFLRSLEQQMPSEEECKIRDSAELYRMKTRFQTLKEQCDERATQFRSVNEEGNEMLLAAERRAATLARRLTQLCALWSRSTHAVYERYKVLAEAWHESGELRAWLAQQAAWLDGLQRRLQRPQPRADAEDISDQLYDLENYIQNHSDERLARIEDIGRQLIDAHIMPDWIQAEIDAVTSRWHTLKQQAEERIRELEEAASEAAQWEAALQQLQRWAEAAGDAAGAGARLHDELAAQRALLADVRARAERLQAAGRQEAAARLLAQLQPVQVPHHSHGTDSLYFAQINTTNV</sequence>
<evidence type="ECO:0000259" key="4">
    <source>
        <dbReference type="PROSITE" id="PS50021"/>
    </source>
</evidence>
<dbReference type="InterPro" id="IPR001589">
    <property type="entry name" value="Actinin_actin-bd_CS"/>
</dbReference>
<feature type="compositionally biased region" description="Basic and acidic residues" evidence="3">
    <location>
        <begin position="586"/>
        <end position="609"/>
    </location>
</feature>
<dbReference type="PROSITE" id="PS50021">
    <property type="entry name" value="CH"/>
    <property type="match status" value="2"/>
</dbReference>
<dbReference type="Pfam" id="PF00307">
    <property type="entry name" value="CH"/>
    <property type="match status" value="2"/>
</dbReference>
<dbReference type="SMART" id="SM00033">
    <property type="entry name" value="CH"/>
    <property type="match status" value="2"/>
</dbReference>
<dbReference type="Proteomes" id="UP000691718">
    <property type="component" value="Unassembled WGS sequence"/>
</dbReference>
<evidence type="ECO:0000256" key="3">
    <source>
        <dbReference type="SAM" id="MobiDB-lite"/>
    </source>
</evidence>
<name>A0A8S3YC47_PARAO</name>
<evidence type="ECO:0000313" key="6">
    <source>
        <dbReference type="Proteomes" id="UP000691718"/>
    </source>
</evidence>
<dbReference type="CDD" id="cd00176">
    <property type="entry name" value="SPEC"/>
    <property type="match status" value="2"/>
</dbReference>
<dbReference type="OrthoDB" id="18740at2759"/>
<reference evidence="5" key="1">
    <citation type="submission" date="2021-04" db="EMBL/GenBank/DDBJ databases">
        <authorList>
            <person name="Tunstrom K."/>
        </authorList>
    </citation>
    <scope>NUCLEOTIDE SEQUENCE</scope>
</reference>
<protein>
    <submittedName>
        <fullName evidence="5">(apollo) hypothetical protein</fullName>
    </submittedName>
</protein>
<feature type="region of interest" description="Disordered" evidence="3">
    <location>
        <begin position="586"/>
        <end position="613"/>
    </location>
</feature>
<dbReference type="GO" id="GO:0005737">
    <property type="term" value="C:cytoplasm"/>
    <property type="evidence" value="ECO:0007669"/>
    <property type="project" value="UniProtKB-ARBA"/>
</dbReference>
<dbReference type="EMBL" id="CAJQZP010001616">
    <property type="protein sequence ID" value="CAG5057006.1"/>
    <property type="molecule type" value="Genomic_DNA"/>
</dbReference>
<proteinExistence type="predicted"/>
<accession>A0A8S3YC47</accession>
<keyword evidence="6" id="KW-1185">Reference proteome</keyword>
<dbReference type="InterPro" id="IPR018159">
    <property type="entry name" value="Spectrin/alpha-actinin"/>
</dbReference>
<feature type="domain" description="Calponin-homology (CH)" evidence="4">
    <location>
        <begin position="27"/>
        <end position="131"/>
    </location>
</feature>
<feature type="domain" description="Calponin-homology (CH)" evidence="4">
    <location>
        <begin position="146"/>
        <end position="251"/>
    </location>
</feature>
<dbReference type="InterPro" id="IPR002017">
    <property type="entry name" value="Spectrin_repeat"/>
</dbReference>
<dbReference type="PROSITE" id="PS00020">
    <property type="entry name" value="ACTININ_2"/>
    <property type="match status" value="1"/>
</dbReference>
<dbReference type="PANTHER" id="PTHR11915">
    <property type="entry name" value="SPECTRIN/FILAMIN RELATED CYTOSKELETAL PROTEIN"/>
    <property type="match status" value="1"/>
</dbReference>
<feature type="region of interest" description="Disordered" evidence="3">
    <location>
        <begin position="681"/>
        <end position="700"/>
    </location>
</feature>